<feature type="chain" id="PRO_5012983689" description="Secreted protein" evidence="1">
    <location>
        <begin position="27"/>
        <end position="218"/>
    </location>
</feature>
<sequence length="218" mass="22525">MNAMNRQIAVVLAAAVLVVHAAPASAATGSGTASVGSVDVVLEGKKRIVQPPVGQCLTSGGTVQNASKRIRLRGVAEFGDGTTKCTADKETGRITVEATGQRFELNALPEYGGPRIRMNDYLATCATTLNGSVARMQFSGLVGIDAPKELTPNYTVLIPGDHPDDPPLAKVILNEIIVPSPPDGSITLNLMHVIFAPNGGGPITGELVVGGVYCTPLV</sequence>
<reference evidence="2 3" key="1">
    <citation type="submission" date="2017-04" db="EMBL/GenBank/DDBJ databases">
        <authorList>
            <person name="Afonso C.L."/>
            <person name="Miller P.J."/>
            <person name="Scott M.A."/>
            <person name="Spackman E."/>
            <person name="Goraichik I."/>
            <person name="Dimitrov K.M."/>
            <person name="Suarez D.L."/>
            <person name="Swayne D.E."/>
        </authorList>
    </citation>
    <scope>NUCLEOTIDE SEQUENCE [LARGE SCALE GENOMIC DNA]</scope>
    <source>
        <strain evidence="2 3">DSM 43828</strain>
    </source>
</reference>
<feature type="signal peptide" evidence="1">
    <location>
        <begin position="1"/>
        <end position="26"/>
    </location>
</feature>
<evidence type="ECO:0000313" key="2">
    <source>
        <dbReference type="EMBL" id="SMD24348.1"/>
    </source>
</evidence>
<keyword evidence="1" id="KW-0732">Signal</keyword>
<gene>
    <name evidence="2" type="ORF">SAMN05661093_08449</name>
</gene>
<dbReference type="AlphaFoldDB" id="A0A1Y5Y4X9"/>
<evidence type="ECO:0000256" key="1">
    <source>
        <dbReference type="SAM" id="SignalP"/>
    </source>
</evidence>
<name>A0A1Y5Y4X9_KIBAR</name>
<dbReference type="EMBL" id="FWXV01000010">
    <property type="protein sequence ID" value="SMD24348.1"/>
    <property type="molecule type" value="Genomic_DNA"/>
</dbReference>
<dbReference type="Proteomes" id="UP000192674">
    <property type="component" value="Unassembled WGS sequence"/>
</dbReference>
<keyword evidence="3" id="KW-1185">Reference proteome</keyword>
<evidence type="ECO:0008006" key="4">
    <source>
        <dbReference type="Google" id="ProtNLM"/>
    </source>
</evidence>
<dbReference type="NCBIfam" id="NF040603">
    <property type="entry name" value="choice_anch_P"/>
    <property type="match status" value="1"/>
</dbReference>
<proteinExistence type="predicted"/>
<evidence type="ECO:0000313" key="3">
    <source>
        <dbReference type="Proteomes" id="UP000192674"/>
    </source>
</evidence>
<accession>A0A1Y5Y4X9</accession>
<organism evidence="2 3">
    <name type="scientific">Kibdelosporangium aridum</name>
    <dbReference type="NCBI Taxonomy" id="2030"/>
    <lineage>
        <taxon>Bacteria</taxon>
        <taxon>Bacillati</taxon>
        <taxon>Actinomycetota</taxon>
        <taxon>Actinomycetes</taxon>
        <taxon>Pseudonocardiales</taxon>
        <taxon>Pseudonocardiaceae</taxon>
        <taxon>Kibdelosporangium</taxon>
    </lineage>
</organism>
<protein>
    <recommendedName>
        <fullName evidence="4">Secreted protein</fullName>
    </recommendedName>
</protein>